<feature type="transmembrane region" description="Helical" evidence="1">
    <location>
        <begin position="158"/>
        <end position="179"/>
    </location>
</feature>
<dbReference type="EMBL" id="JAGIQL010000259">
    <property type="protein sequence ID" value="MBP0461959.1"/>
    <property type="molecule type" value="Genomic_DNA"/>
</dbReference>
<dbReference type="AlphaFoldDB" id="A0A940MIQ4"/>
<sequence length="215" mass="23551">MAAGSYVVFARWLPYDGARYQGYQAARPCRLQARQECLSTWRLTVVEAVTKRNGEGESYKATLRYKHSWRGDVYFGGSEPLLDRLKPGERVTATAWRGQIVVLGKNGVRQNTSDAPRDELQMNAAVGTFAALLAAEAFVFGAVRLVMPRSSLFGYKPYGARALTAIFAACAGVGLLAVWTGVPWWVVPPAVTVVVALVLAALVRRHRRRVPARGA</sequence>
<organism evidence="2 3">
    <name type="scientific">Streptomyces montanisoli</name>
    <dbReference type="NCBI Taxonomy" id="2798581"/>
    <lineage>
        <taxon>Bacteria</taxon>
        <taxon>Bacillati</taxon>
        <taxon>Actinomycetota</taxon>
        <taxon>Actinomycetes</taxon>
        <taxon>Kitasatosporales</taxon>
        <taxon>Streptomycetaceae</taxon>
        <taxon>Streptomyces</taxon>
    </lineage>
</organism>
<accession>A0A940MIQ4</accession>
<name>A0A940MIQ4_9ACTN</name>
<keyword evidence="1" id="KW-1133">Transmembrane helix</keyword>
<keyword evidence="1" id="KW-0472">Membrane</keyword>
<dbReference type="Proteomes" id="UP000670475">
    <property type="component" value="Unassembled WGS sequence"/>
</dbReference>
<gene>
    <name evidence="2" type="ORF">JFN87_31575</name>
</gene>
<reference evidence="2" key="1">
    <citation type="submission" date="2021-03" db="EMBL/GenBank/DDBJ databases">
        <title>Whole genome sequence of Streptomyces bomunensis MMS17-BM035.</title>
        <authorList>
            <person name="Lee J.H."/>
        </authorList>
    </citation>
    <scope>NUCLEOTIDE SEQUENCE</scope>
    <source>
        <strain evidence="2">MMS17-BM035</strain>
    </source>
</reference>
<evidence type="ECO:0000313" key="2">
    <source>
        <dbReference type="EMBL" id="MBP0461959.1"/>
    </source>
</evidence>
<protein>
    <submittedName>
        <fullName evidence="2">Uncharacterized protein</fullName>
    </submittedName>
</protein>
<evidence type="ECO:0000256" key="1">
    <source>
        <dbReference type="SAM" id="Phobius"/>
    </source>
</evidence>
<feature type="transmembrane region" description="Helical" evidence="1">
    <location>
        <begin position="185"/>
        <end position="203"/>
    </location>
</feature>
<proteinExistence type="predicted"/>
<keyword evidence="3" id="KW-1185">Reference proteome</keyword>
<keyword evidence="1" id="KW-0812">Transmembrane</keyword>
<evidence type="ECO:0000313" key="3">
    <source>
        <dbReference type="Proteomes" id="UP000670475"/>
    </source>
</evidence>
<feature type="transmembrane region" description="Helical" evidence="1">
    <location>
        <begin position="124"/>
        <end position="146"/>
    </location>
</feature>
<comment type="caution">
    <text evidence="2">The sequence shown here is derived from an EMBL/GenBank/DDBJ whole genome shotgun (WGS) entry which is preliminary data.</text>
</comment>